<evidence type="ECO:0000313" key="5">
    <source>
        <dbReference type="Proteomes" id="UP000694888"/>
    </source>
</evidence>
<sequence>MNENWSYLGEFSAWTSYFSPYKLWALYIDDIIIFAVFFFFSSVNGNNDNDSKKFPEIKGIDPKLLKVIDGVTYFAFSAADRISLRSILDNVRNFQVRDDDVFVAGFPRSGNHWAFEVVNMILRGKLEFAEVSFHTRILELMDSCPNERLKEVESPRQITSHSKLSVLPKQIVEKKAKVIFLIRNPKDAMLSMFRLYSVFKNERFRYTGTWEEFLELQFQERFMHGGWFDQVLDVERFMKNHPDVPVYVHSFEKMKENPVEATRALCKFLGRPEDLVEDIANVTQFRNMKEKLDAGKLGKVKDQVFQQGSEGILQKGATGGWKNAFTVAQSEAFDRVFQEKMAGSELAKLVLPYMK</sequence>
<keyword evidence="5" id="KW-1185">Reference proteome</keyword>
<keyword evidence="3" id="KW-1133">Transmembrane helix</keyword>
<feature type="domain" description="Sulfotransferase" evidence="4">
    <location>
        <begin position="98"/>
        <end position="344"/>
    </location>
</feature>
<dbReference type="InterPro" id="IPR027417">
    <property type="entry name" value="P-loop_NTPase"/>
</dbReference>
<keyword evidence="2" id="KW-0808">Transferase</keyword>
<organism evidence="5 6">
    <name type="scientific">Aplysia californica</name>
    <name type="common">California sea hare</name>
    <dbReference type="NCBI Taxonomy" id="6500"/>
    <lineage>
        <taxon>Eukaryota</taxon>
        <taxon>Metazoa</taxon>
        <taxon>Spiralia</taxon>
        <taxon>Lophotrochozoa</taxon>
        <taxon>Mollusca</taxon>
        <taxon>Gastropoda</taxon>
        <taxon>Heterobranchia</taxon>
        <taxon>Euthyneura</taxon>
        <taxon>Tectipleura</taxon>
        <taxon>Aplysiida</taxon>
        <taxon>Aplysioidea</taxon>
        <taxon>Aplysiidae</taxon>
        <taxon>Aplysia</taxon>
    </lineage>
</organism>
<dbReference type="InterPro" id="IPR000863">
    <property type="entry name" value="Sulfotransferase_dom"/>
</dbReference>
<evidence type="ECO:0000256" key="2">
    <source>
        <dbReference type="ARBA" id="ARBA00022679"/>
    </source>
</evidence>
<keyword evidence="3" id="KW-0812">Transmembrane</keyword>
<dbReference type="RefSeq" id="XP_012945789.1">
    <property type="nucleotide sequence ID" value="XM_013090335.1"/>
</dbReference>
<dbReference type="GeneID" id="101858824"/>
<evidence type="ECO:0000256" key="1">
    <source>
        <dbReference type="ARBA" id="ARBA00005771"/>
    </source>
</evidence>
<reference evidence="6" key="1">
    <citation type="submission" date="2025-08" db="UniProtKB">
        <authorList>
            <consortium name="RefSeq"/>
        </authorList>
    </citation>
    <scope>IDENTIFICATION</scope>
</reference>
<dbReference type="PANTHER" id="PTHR11783">
    <property type="entry name" value="SULFOTRANSFERASE SULT"/>
    <property type="match status" value="1"/>
</dbReference>
<dbReference type="Proteomes" id="UP000694888">
    <property type="component" value="Unplaced"/>
</dbReference>
<keyword evidence="3" id="KW-0472">Membrane</keyword>
<dbReference type="SUPFAM" id="SSF52540">
    <property type="entry name" value="P-loop containing nucleoside triphosphate hydrolases"/>
    <property type="match status" value="1"/>
</dbReference>
<dbReference type="Pfam" id="PF00685">
    <property type="entry name" value="Sulfotransfer_1"/>
    <property type="match status" value="1"/>
</dbReference>
<accession>A0ABM1ADU4</accession>
<gene>
    <name evidence="6" type="primary">LOC101858824</name>
</gene>
<proteinExistence type="inferred from homology"/>
<evidence type="ECO:0000313" key="6">
    <source>
        <dbReference type="RefSeq" id="XP_012945789.1"/>
    </source>
</evidence>
<evidence type="ECO:0000256" key="3">
    <source>
        <dbReference type="SAM" id="Phobius"/>
    </source>
</evidence>
<protein>
    <submittedName>
        <fullName evidence="6">Sulfotransferase 1A1-like</fullName>
    </submittedName>
</protein>
<name>A0ABM1ADU4_APLCA</name>
<comment type="similarity">
    <text evidence="1">Belongs to the sulfotransferase 1 family.</text>
</comment>
<dbReference type="Gene3D" id="3.40.50.300">
    <property type="entry name" value="P-loop containing nucleotide triphosphate hydrolases"/>
    <property type="match status" value="1"/>
</dbReference>
<feature type="transmembrane region" description="Helical" evidence="3">
    <location>
        <begin position="24"/>
        <end position="43"/>
    </location>
</feature>
<evidence type="ECO:0000259" key="4">
    <source>
        <dbReference type="Pfam" id="PF00685"/>
    </source>
</evidence>